<evidence type="ECO:0000313" key="20">
    <source>
        <dbReference type="Proteomes" id="UP000798951"/>
    </source>
</evidence>
<dbReference type="EC" id="1.1.3.6" evidence="13"/>
<proteinExistence type="inferred from homology"/>
<evidence type="ECO:0000256" key="13">
    <source>
        <dbReference type="ARBA" id="ARBA00049723"/>
    </source>
</evidence>
<gene>
    <name evidence="19" type="ORF">FNL39_11096</name>
</gene>
<dbReference type="InterPro" id="IPR052542">
    <property type="entry name" value="Cholesterol_Oxidase"/>
</dbReference>
<keyword evidence="8" id="KW-1207">Sterol metabolism</keyword>
<keyword evidence="6" id="KW-0560">Oxidoreductase</keyword>
<keyword evidence="4" id="KW-0285">Flavoprotein</keyword>
<dbReference type="Gene3D" id="3.30.410.10">
    <property type="entry name" value="Cholesterol Oxidase, domain 2"/>
    <property type="match status" value="1"/>
</dbReference>
<dbReference type="PANTHER" id="PTHR47470">
    <property type="entry name" value="CHOLESTEROL OXIDASE"/>
    <property type="match status" value="1"/>
</dbReference>
<evidence type="ECO:0000256" key="11">
    <source>
        <dbReference type="ARBA" id="ARBA00038856"/>
    </source>
</evidence>
<accession>A0ABQ6YH80</accession>
<dbReference type="SUPFAM" id="SSF51905">
    <property type="entry name" value="FAD/NAD(P)-binding domain"/>
    <property type="match status" value="1"/>
</dbReference>
<dbReference type="RefSeq" id="WP_067986874.1">
    <property type="nucleotide sequence ID" value="NZ_VMSD01000010.1"/>
</dbReference>
<evidence type="ECO:0000256" key="16">
    <source>
        <dbReference type="SAM" id="SignalP"/>
    </source>
</evidence>
<feature type="domain" description="Glucose-methanol-choline oxidoreductase N-terminal" evidence="17">
    <location>
        <begin position="118"/>
        <end position="329"/>
    </location>
</feature>
<dbReference type="Proteomes" id="UP000798951">
    <property type="component" value="Unassembled WGS sequence"/>
</dbReference>
<feature type="domain" description="Glucose-methanol-choline oxidoreductase C-terminal" evidence="18">
    <location>
        <begin position="460"/>
        <end position="514"/>
    </location>
</feature>
<dbReference type="InterPro" id="IPR000172">
    <property type="entry name" value="GMC_OxRdtase_N"/>
</dbReference>
<dbReference type="InterPro" id="IPR007867">
    <property type="entry name" value="GMC_OxRtase_C"/>
</dbReference>
<dbReference type="Pfam" id="PF05199">
    <property type="entry name" value="GMC_oxred_C"/>
    <property type="match status" value="1"/>
</dbReference>
<evidence type="ECO:0000256" key="7">
    <source>
        <dbReference type="ARBA" id="ARBA00023098"/>
    </source>
</evidence>
<reference evidence="19 20" key="1">
    <citation type="submission" date="2019-07" db="EMBL/GenBank/DDBJ databases">
        <title>Genomic Encyclopedia of Type Strains, Phase IV (KMG-IV): sequencing the most valuable type-strain genomes for metagenomic binning, comparative biology and taxonomic classification.</title>
        <authorList>
            <person name="Goeker M."/>
        </authorList>
    </citation>
    <scope>NUCLEOTIDE SEQUENCE [LARGE SCALE GENOMIC DNA]</scope>
    <source>
        <strain evidence="19 20">DSM 44831</strain>
    </source>
</reference>
<evidence type="ECO:0000256" key="6">
    <source>
        <dbReference type="ARBA" id="ARBA00023002"/>
    </source>
</evidence>
<comment type="pathway">
    <text evidence="12">Steroid metabolism; cholesterol degradation.</text>
</comment>
<keyword evidence="10" id="KW-0413">Isomerase</keyword>
<evidence type="ECO:0000256" key="1">
    <source>
        <dbReference type="ARBA" id="ARBA00001974"/>
    </source>
</evidence>
<evidence type="ECO:0000256" key="8">
    <source>
        <dbReference type="ARBA" id="ARBA00023166"/>
    </source>
</evidence>
<dbReference type="EC" id="5.3.3.1" evidence="11"/>
<evidence type="ECO:0000259" key="18">
    <source>
        <dbReference type="Pfam" id="PF05199"/>
    </source>
</evidence>
<feature type="chain" id="PRO_5045828081" description="Cholesterol oxidase" evidence="16">
    <location>
        <begin position="30"/>
        <end position="530"/>
    </location>
</feature>
<keyword evidence="3" id="KW-0153">Cholesterol metabolism</keyword>
<sequence>MTTFSRRSMLAAGAALGGMLLGVRPGAAAPIPMRSDTIPLTREEHRVVIVGSGFGGGVSALRLAQAGVPVTVLERGLRWPTGPDAETFPRASAPDKRILWCRSNPNLFGRPLLLEPYAGLIEAVAGENMTALCAAGVGGGSLVYQGMSLQPARDVFDAHFPQELDWSRMDRIHYPRVAAMLRLAEAPDDLVDTENYRVARVFADRVRRAGLPLSKIPMPIDWDFALAELRGEMKPSYTNGDGAMGVNNGGKHSVDVTYIAAAEATGNCRVQTLHEVTEIERASDGRWVVHVRRLDSTGAVAEHKILTTGALILAAGSLNTTRLLVRAGAKGLIPDLPDGLGQGWGTNADRIYVWHDPTAEFGAPQGGPVVYGSKNWQDPRTAHTVVQASIPPLSVDPSSTMLVGYGVSDSRGAFTYDAARDEAVLHWPKDGDRAIQDNHIGPTIARIAGTDGTLLDTNALFPSTWHPLGGAGMGTVCDLNGRVLDQRGLYVLDGALLPGSAAACNPSMTIAAVAERAMDTLVAEDVGTRI</sequence>
<dbReference type="PROSITE" id="PS51318">
    <property type="entry name" value="TAT"/>
    <property type="match status" value="1"/>
</dbReference>
<dbReference type="EMBL" id="VMSD01000010">
    <property type="protein sequence ID" value="KAF0844864.1"/>
    <property type="molecule type" value="Genomic_DNA"/>
</dbReference>
<keyword evidence="9" id="KW-0753">Steroid metabolism</keyword>
<evidence type="ECO:0000256" key="9">
    <source>
        <dbReference type="ARBA" id="ARBA00023221"/>
    </source>
</evidence>
<comment type="cofactor">
    <cofactor evidence="1">
        <name>FAD</name>
        <dbReference type="ChEBI" id="CHEBI:57692"/>
    </cofactor>
</comment>
<evidence type="ECO:0000256" key="3">
    <source>
        <dbReference type="ARBA" id="ARBA00022548"/>
    </source>
</evidence>
<evidence type="ECO:0000256" key="14">
    <source>
        <dbReference type="ARBA" id="ARBA00049744"/>
    </source>
</evidence>
<evidence type="ECO:0000259" key="17">
    <source>
        <dbReference type="Pfam" id="PF00732"/>
    </source>
</evidence>
<dbReference type="Pfam" id="PF00732">
    <property type="entry name" value="GMC_oxred_N"/>
    <property type="match status" value="1"/>
</dbReference>
<evidence type="ECO:0000256" key="12">
    <source>
        <dbReference type="ARBA" id="ARBA00049645"/>
    </source>
</evidence>
<comment type="caution">
    <text evidence="19">The sequence shown here is derived from an EMBL/GenBank/DDBJ whole genome shotgun (WGS) entry which is preliminary data.</text>
</comment>
<keyword evidence="7" id="KW-0443">Lipid metabolism</keyword>
<evidence type="ECO:0000256" key="4">
    <source>
        <dbReference type="ARBA" id="ARBA00022630"/>
    </source>
</evidence>
<keyword evidence="20" id="KW-1185">Reference proteome</keyword>
<comment type="similarity">
    <text evidence="2">Belongs to the GMC oxidoreductase family.</text>
</comment>
<evidence type="ECO:0000256" key="15">
    <source>
        <dbReference type="ARBA" id="ARBA00049778"/>
    </source>
</evidence>
<dbReference type="PANTHER" id="PTHR47470:SF1">
    <property type="entry name" value="FAD-DEPENDENT OXIDOREDUCTASE 2 FAD BINDING DOMAIN-CONTAINING PROTEIN"/>
    <property type="match status" value="1"/>
</dbReference>
<dbReference type="SUPFAM" id="SSF54373">
    <property type="entry name" value="FAD-linked reductases, C-terminal domain"/>
    <property type="match status" value="1"/>
</dbReference>
<protein>
    <recommendedName>
        <fullName evidence="14">Cholesterol oxidase</fullName>
        <ecNumber evidence="13">1.1.3.6</ecNumber>
        <ecNumber evidence="11">5.3.3.1</ecNumber>
    </recommendedName>
    <alternativeName>
        <fullName evidence="15">Cholesterol isomerase</fullName>
    </alternativeName>
</protein>
<keyword evidence="5" id="KW-0274">FAD</keyword>
<evidence type="ECO:0000313" key="19">
    <source>
        <dbReference type="EMBL" id="KAF0844864.1"/>
    </source>
</evidence>
<name>A0ABQ6YH80_9NOCA</name>
<evidence type="ECO:0000256" key="10">
    <source>
        <dbReference type="ARBA" id="ARBA00023235"/>
    </source>
</evidence>
<keyword evidence="16" id="KW-0732">Signal</keyword>
<organism evidence="19 20">
    <name type="scientific">Nocardia caishijiensis</name>
    <dbReference type="NCBI Taxonomy" id="184756"/>
    <lineage>
        <taxon>Bacteria</taxon>
        <taxon>Bacillati</taxon>
        <taxon>Actinomycetota</taxon>
        <taxon>Actinomycetes</taxon>
        <taxon>Mycobacteriales</taxon>
        <taxon>Nocardiaceae</taxon>
        <taxon>Nocardia</taxon>
    </lineage>
</organism>
<dbReference type="InterPro" id="IPR006311">
    <property type="entry name" value="TAT_signal"/>
</dbReference>
<dbReference type="InterPro" id="IPR036188">
    <property type="entry name" value="FAD/NAD-bd_sf"/>
</dbReference>
<evidence type="ECO:0000256" key="5">
    <source>
        <dbReference type="ARBA" id="ARBA00022827"/>
    </source>
</evidence>
<dbReference type="Gene3D" id="3.50.50.60">
    <property type="entry name" value="FAD/NAD(P)-binding domain"/>
    <property type="match status" value="1"/>
</dbReference>
<evidence type="ECO:0000256" key="2">
    <source>
        <dbReference type="ARBA" id="ARBA00010790"/>
    </source>
</evidence>
<feature type="signal peptide" evidence="16">
    <location>
        <begin position="1"/>
        <end position="29"/>
    </location>
</feature>